<evidence type="ECO:0000313" key="1">
    <source>
        <dbReference type="EMBL" id="KAJ7369742.1"/>
    </source>
</evidence>
<reference evidence="1" key="1">
    <citation type="submission" date="2023-01" db="EMBL/GenBank/DDBJ databases">
        <title>Genome assembly of the deep-sea coral Lophelia pertusa.</title>
        <authorList>
            <person name="Herrera S."/>
            <person name="Cordes E."/>
        </authorList>
    </citation>
    <scope>NUCLEOTIDE SEQUENCE</scope>
    <source>
        <strain evidence="1">USNM1676648</strain>
        <tissue evidence="1">Polyp</tissue>
    </source>
</reference>
<dbReference type="AlphaFoldDB" id="A0A9W9YUM5"/>
<accession>A0A9W9YUM5</accession>
<evidence type="ECO:0000313" key="2">
    <source>
        <dbReference type="Proteomes" id="UP001163046"/>
    </source>
</evidence>
<keyword evidence="2" id="KW-1185">Reference proteome</keyword>
<gene>
    <name evidence="1" type="ORF">OS493_036773</name>
</gene>
<sequence>MASNSWRMDDMDGGLDGGLASELLNLSGLGNEYGADGAYNMSNVLNLSIFKEEPPVIHQNMDTIDPDSSSVPEFIHIIESATSPTKRLEEDLADVVLIK</sequence>
<name>A0A9W9YUM5_9CNID</name>
<dbReference type="EMBL" id="MU826889">
    <property type="protein sequence ID" value="KAJ7369742.1"/>
    <property type="molecule type" value="Genomic_DNA"/>
</dbReference>
<dbReference type="Proteomes" id="UP001163046">
    <property type="component" value="Unassembled WGS sequence"/>
</dbReference>
<feature type="non-terminal residue" evidence="1">
    <location>
        <position position="99"/>
    </location>
</feature>
<dbReference type="OrthoDB" id="9996779at2759"/>
<proteinExistence type="predicted"/>
<protein>
    <submittedName>
        <fullName evidence="1">Uncharacterized protein</fullName>
    </submittedName>
</protein>
<organism evidence="1 2">
    <name type="scientific">Desmophyllum pertusum</name>
    <dbReference type="NCBI Taxonomy" id="174260"/>
    <lineage>
        <taxon>Eukaryota</taxon>
        <taxon>Metazoa</taxon>
        <taxon>Cnidaria</taxon>
        <taxon>Anthozoa</taxon>
        <taxon>Hexacorallia</taxon>
        <taxon>Scleractinia</taxon>
        <taxon>Caryophylliina</taxon>
        <taxon>Caryophylliidae</taxon>
        <taxon>Desmophyllum</taxon>
    </lineage>
</organism>
<comment type="caution">
    <text evidence="1">The sequence shown here is derived from an EMBL/GenBank/DDBJ whole genome shotgun (WGS) entry which is preliminary data.</text>
</comment>